<dbReference type="PIRSF" id="PIRSF003107">
    <property type="entry name" value="PhoU"/>
    <property type="match status" value="1"/>
</dbReference>
<sequence>MTKTHIMKAFDEELGELTTMIAAMGNLAAMLFAESVQALLQSNIGMALNVIDQDQQVDALKRKVTDRAVLVITRRQPVAGDLDEILAGFKIIEDLERIGDLAKNIAKRATVLVAEPFPQDIVEDVERLSGLASAQVRQGLDAYVSRNAEQALIIRQQDDAIDKLHTALFKKILVRMTEDHAHVVGFVHLLFCAKNIERVGDHATNIAEAAYLAATGVLPADERVAHDGSSTTSTDIGPRDHS</sequence>
<keyword evidence="4 8" id="KW-0813">Transport</keyword>
<name>A0A139BSH9_9PROT</name>
<evidence type="ECO:0000256" key="2">
    <source>
        <dbReference type="ARBA" id="ARBA00008107"/>
    </source>
</evidence>
<comment type="subcellular location">
    <subcellularLocation>
        <location evidence="1 8">Cytoplasm</location>
    </subcellularLocation>
</comment>
<dbReference type="EMBL" id="LSLI01000048">
    <property type="protein sequence ID" value="KXS31950.1"/>
    <property type="molecule type" value="Genomic_DNA"/>
</dbReference>
<feature type="domain" description="PhoU" evidence="10">
    <location>
        <begin position="22"/>
        <end position="108"/>
    </location>
</feature>
<evidence type="ECO:0000313" key="12">
    <source>
        <dbReference type="Proteomes" id="UP000070578"/>
    </source>
</evidence>
<proteinExistence type="inferred from homology"/>
<evidence type="ECO:0000259" key="10">
    <source>
        <dbReference type="Pfam" id="PF01895"/>
    </source>
</evidence>
<evidence type="ECO:0000256" key="3">
    <source>
        <dbReference type="ARBA" id="ARBA00011738"/>
    </source>
</evidence>
<dbReference type="FunFam" id="1.20.58.220:FF:000004">
    <property type="entry name" value="Phosphate-specific transport system accessory protein PhoU"/>
    <property type="match status" value="1"/>
</dbReference>
<dbReference type="SUPFAM" id="SSF109755">
    <property type="entry name" value="PhoU-like"/>
    <property type="match status" value="1"/>
</dbReference>
<feature type="domain" description="PhoU" evidence="10">
    <location>
        <begin position="125"/>
        <end position="209"/>
    </location>
</feature>
<reference evidence="11 12" key="1">
    <citation type="submission" date="2016-02" db="EMBL/GenBank/DDBJ databases">
        <authorList>
            <person name="Wen L."/>
            <person name="He K."/>
            <person name="Yang H."/>
        </authorList>
    </citation>
    <scope>NUCLEOTIDE SEQUENCE [LARGE SCALE GENOMIC DNA]</scope>
    <source>
        <strain evidence="11">ShG14-8</strain>
    </source>
</reference>
<keyword evidence="5 8" id="KW-0963">Cytoplasm</keyword>
<comment type="similarity">
    <text evidence="2 8">Belongs to the PhoU family.</text>
</comment>
<comment type="subunit">
    <text evidence="3 8">Homodimer.</text>
</comment>
<dbReference type="InterPro" id="IPR028366">
    <property type="entry name" value="PhoU"/>
</dbReference>
<evidence type="ECO:0000256" key="1">
    <source>
        <dbReference type="ARBA" id="ARBA00004496"/>
    </source>
</evidence>
<dbReference type="GO" id="GO:0030643">
    <property type="term" value="P:intracellular phosphate ion homeostasis"/>
    <property type="evidence" value="ECO:0007669"/>
    <property type="project" value="InterPro"/>
</dbReference>
<dbReference type="NCBIfam" id="TIGR02135">
    <property type="entry name" value="phoU_full"/>
    <property type="match status" value="1"/>
</dbReference>
<dbReference type="AlphaFoldDB" id="A0A139BSH9"/>
<dbReference type="GO" id="GO:0005737">
    <property type="term" value="C:cytoplasm"/>
    <property type="evidence" value="ECO:0007669"/>
    <property type="project" value="UniProtKB-SubCell"/>
</dbReference>
<evidence type="ECO:0000256" key="6">
    <source>
        <dbReference type="ARBA" id="ARBA00022592"/>
    </source>
</evidence>
<dbReference type="GO" id="GO:0006817">
    <property type="term" value="P:phosphate ion transport"/>
    <property type="evidence" value="ECO:0007669"/>
    <property type="project" value="UniProtKB-KW"/>
</dbReference>
<organism evidence="11 12">
    <name type="scientific">Candidatus Gallionella acididurans</name>
    <dbReference type="NCBI Taxonomy" id="1796491"/>
    <lineage>
        <taxon>Bacteria</taxon>
        <taxon>Pseudomonadati</taxon>
        <taxon>Pseudomonadota</taxon>
        <taxon>Betaproteobacteria</taxon>
        <taxon>Nitrosomonadales</taxon>
        <taxon>Gallionellaceae</taxon>
        <taxon>Gallionella</taxon>
    </lineage>
</organism>
<dbReference type="InterPro" id="IPR026022">
    <property type="entry name" value="PhoU_dom"/>
</dbReference>
<evidence type="ECO:0000256" key="8">
    <source>
        <dbReference type="PIRNR" id="PIRNR003107"/>
    </source>
</evidence>
<dbReference type="PANTHER" id="PTHR42930">
    <property type="entry name" value="PHOSPHATE-SPECIFIC TRANSPORT SYSTEM ACCESSORY PROTEIN PHOU"/>
    <property type="match status" value="1"/>
</dbReference>
<dbReference type="Pfam" id="PF01895">
    <property type="entry name" value="PhoU"/>
    <property type="match status" value="2"/>
</dbReference>
<protein>
    <recommendedName>
        <fullName evidence="8">Phosphate-specific transport system accessory protein PhoU</fullName>
    </recommendedName>
</protein>
<dbReference type="PANTHER" id="PTHR42930:SF3">
    <property type="entry name" value="PHOSPHATE-SPECIFIC TRANSPORT SYSTEM ACCESSORY PROTEIN PHOU"/>
    <property type="match status" value="1"/>
</dbReference>
<evidence type="ECO:0000256" key="9">
    <source>
        <dbReference type="SAM" id="MobiDB-lite"/>
    </source>
</evidence>
<reference evidence="11 12" key="2">
    <citation type="submission" date="2016-03" db="EMBL/GenBank/DDBJ databases">
        <title>New uncultured bacterium of the family Gallionellaceae from acid mine drainage: description and reconstruction of genome based on metagenomic analysis of microbial community.</title>
        <authorList>
            <person name="Kadnikov V."/>
            <person name="Ivasenko D."/>
            <person name="Beletsky A."/>
            <person name="Mardanov A."/>
            <person name="Danilova E."/>
            <person name="Pimenov N."/>
            <person name="Karnachuk O."/>
            <person name="Ravin N."/>
        </authorList>
    </citation>
    <scope>NUCLEOTIDE SEQUENCE [LARGE SCALE GENOMIC DNA]</scope>
    <source>
        <strain evidence="11">ShG14-8</strain>
    </source>
</reference>
<comment type="function">
    <text evidence="7 8">Plays a role in the regulation of phosphate uptake.</text>
</comment>
<gene>
    <name evidence="11" type="ORF">AWT59_1911</name>
</gene>
<dbReference type="GO" id="GO:0045936">
    <property type="term" value="P:negative regulation of phosphate metabolic process"/>
    <property type="evidence" value="ECO:0007669"/>
    <property type="project" value="InterPro"/>
</dbReference>
<feature type="region of interest" description="Disordered" evidence="9">
    <location>
        <begin position="223"/>
        <end position="242"/>
    </location>
</feature>
<accession>A0A139BSH9</accession>
<dbReference type="Proteomes" id="UP000070578">
    <property type="component" value="Unassembled WGS sequence"/>
</dbReference>
<comment type="caution">
    <text evidence="11">The sequence shown here is derived from an EMBL/GenBank/DDBJ whole genome shotgun (WGS) entry which is preliminary data.</text>
</comment>
<dbReference type="Gene3D" id="1.20.58.220">
    <property type="entry name" value="Phosphate transport system protein phou homolog 2, domain 2"/>
    <property type="match status" value="1"/>
</dbReference>
<evidence type="ECO:0000256" key="5">
    <source>
        <dbReference type="ARBA" id="ARBA00022490"/>
    </source>
</evidence>
<keyword evidence="6 8" id="KW-0592">Phosphate transport</keyword>
<evidence type="ECO:0000256" key="7">
    <source>
        <dbReference type="ARBA" id="ARBA00056181"/>
    </source>
</evidence>
<dbReference type="InterPro" id="IPR038078">
    <property type="entry name" value="PhoU-like_sf"/>
</dbReference>
<evidence type="ECO:0000313" key="11">
    <source>
        <dbReference type="EMBL" id="KXS31950.1"/>
    </source>
</evidence>
<dbReference type="PATRIC" id="fig|1796491.3.peg.2087"/>
<evidence type="ECO:0000256" key="4">
    <source>
        <dbReference type="ARBA" id="ARBA00022448"/>
    </source>
</evidence>